<sequence length="363" mass="40876">MNEEIKPFLVPQTHTIRQAMEKLEKNEEKIAFVVDEESRLVGSLTDGDIRRWILSDGDLKAQVIRVCNREPRVAEEGFGVEQVRAEMLNGNFGCVPVVNSEREIVRLVFWKDLFHGEVATKPKKRLDLPVVIMAGGLGTRLAPFTNVLPKPLIPVGDRTVIEVIIDQFVAYGLARFHLSINYKAKILKSFFEELAPTYSVVFLEEKEPRGTAGGLRALYKATPENLIVTNCDIVIQTDLAELVSFHVDNNYDLTLVASLKEYRIPYGICELGKHGSLARITEKPQYSFLVNTGMYVVRRDRLNLIPEETRCDMTDFIEEIQKSGGSIGVFPISENAWVDTGEWVEYRKAVDSLGRLGSRGSAE</sequence>
<dbReference type="AlphaFoldDB" id="A0AAU7DD51"/>
<gene>
    <name evidence="3" type="ORF">P8935_13650</name>
</gene>
<dbReference type="InterPro" id="IPR046342">
    <property type="entry name" value="CBS_dom_sf"/>
</dbReference>
<dbReference type="Gene3D" id="3.90.550.10">
    <property type="entry name" value="Spore Coat Polysaccharide Biosynthesis Protein SpsA, Chain A"/>
    <property type="match status" value="1"/>
</dbReference>
<dbReference type="InterPro" id="IPR000644">
    <property type="entry name" value="CBS_dom"/>
</dbReference>
<dbReference type="PROSITE" id="PS51371">
    <property type="entry name" value="CBS"/>
    <property type="match status" value="1"/>
</dbReference>
<proteinExistence type="predicted"/>
<dbReference type="SUPFAM" id="SSF54631">
    <property type="entry name" value="CBS-domain pair"/>
    <property type="match status" value="1"/>
</dbReference>
<dbReference type="RefSeq" id="WP_348260847.1">
    <property type="nucleotide sequence ID" value="NZ_CP121196.1"/>
</dbReference>
<dbReference type="Pfam" id="PF00571">
    <property type="entry name" value="CBS"/>
    <property type="match status" value="1"/>
</dbReference>
<organism evidence="3">
    <name type="scientific">Telmatobacter sp. DSM 110680</name>
    <dbReference type="NCBI Taxonomy" id="3036704"/>
    <lineage>
        <taxon>Bacteria</taxon>
        <taxon>Pseudomonadati</taxon>
        <taxon>Acidobacteriota</taxon>
        <taxon>Terriglobia</taxon>
        <taxon>Terriglobales</taxon>
        <taxon>Acidobacteriaceae</taxon>
        <taxon>Telmatobacter</taxon>
    </lineage>
</organism>
<dbReference type="InterPro" id="IPR050486">
    <property type="entry name" value="Mannose-1P_guanyltransferase"/>
</dbReference>
<dbReference type="Gene3D" id="3.10.580.10">
    <property type="entry name" value="CBS-domain"/>
    <property type="match status" value="1"/>
</dbReference>
<dbReference type="PANTHER" id="PTHR22572">
    <property type="entry name" value="SUGAR-1-PHOSPHATE GUANYL TRANSFERASE"/>
    <property type="match status" value="1"/>
</dbReference>
<dbReference type="Pfam" id="PF00483">
    <property type="entry name" value="NTP_transferase"/>
    <property type="match status" value="1"/>
</dbReference>
<name>A0AAU7DD51_9BACT</name>
<protein>
    <submittedName>
        <fullName evidence="3">Sugar phosphate nucleotidyltransferase</fullName>
    </submittedName>
</protein>
<accession>A0AAU7DD51</accession>
<dbReference type="SUPFAM" id="SSF53448">
    <property type="entry name" value="Nucleotide-diphospho-sugar transferases"/>
    <property type="match status" value="1"/>
</dbReference>
<evidence type="ECO:0000313" key="3">
    <source>
        <dbReference type="EMBL" id="XBH15614.1"/>
    </source>
</evidence>
<keyword evidence="1" id="KW-0129">CBS domain</keyword>
<evidence type="ECO:0000256" key="1">
    <source>
        <dbReference type="PROSITE-ProRule" id="PRU00703"/>
    </source>
</evidence>
<dbReference type="EMBL" id="CP121196">
    <property type="protein sequence ID" value="XBH15614.1"/>
    <property type="molecule type" value="Genomic_DNA"/>
</dbReference>
<evidence type="ECO:0000259" key="2">
    <source>
        <dbReference type="PROSITE" id="PS51371"/>
    </source>
</evidence>
<dbReference type="InterPro" id="IPR005835">
    <property type="entry name" value="NTP_transferase_dom"/>
</dbReference>
<reference evidence="3" key="1">
    <citation type="submission" date="2023-03" db="EMBL/GenBank/DDBJ databases">
        <title>Edaphobacter sp.</title>
        <authorList>
            <person name="Huber K.J."/>
            <person name="Papendorf J."/>
            <person name="Pilke C."/>
            <person name="Bunk B."/>
            <person name="Sproeer C."/>
            <person name="Pester M."/>
        </authorList>
    </citation>
    <scope>NUCLEOTIDE SEQUENCE</scope>
    <source>
        <strain evidence="3">DSM 110680</strain>
    </source>
</reference>
<feature type="domain" description="CBS" evidence="2">
    <location>
        <begin position="1"/>
        <end position="59"/>
    </location>
</feature>
<dbReference type="InterPro" id="IPR029044">
    <property type="entry name" value="Nucleotide-diphossugar_trans"/>
</dbReference>